<dbReference type="AlphaFoldDB" id="A0A2S3UVN6"/>
<dbReference type="Gene3D" id="2.30.110.10">
    <property type="entry name" value="Electron Transport, Fmn-binding Protein, Chain A"/>
    <property type="match status" value="1"/>
</dbReference>
<dbReference type="Pfam" id="PF00970">
    <property type="entry name" value="FAD_binding_6"/>
    <property type="match status" value="1"/>
</dbReference>
<dbReference type="SUPFAM" id="SSF52343">
    <property type="entry name" value="Ferredoxin reductase-like, C-terminal NADP-linked domain"/>
    <property type="match status" value="1"/>
</dbReference>
<dbReference type="PROSITE" id="PS51384">
    <property type="entry name" value="FAD_FR"/>
    <property type="match status" value="1"/>
</dbReference>
<dbReference type="Gene3D" id="2.40.30.10">
    <property type="entry name" value="Translation factors"/>
    <property type="match status" value="1"/>
</dbReference>
<dbReference type="Proteomes" id="UP000236959">
    <property type="component" value="Unassembled WGS sequence"/>
</dbReference>
<dbReference type="OrthoDB" id="9786134at2"/>
<name>A0A2S3UVN6_9HYPH</name>
<accession>A0A2S3UVN6</accession>
<dbReference type="RefSeq" id="WP_103222755.1">
    <property type="nucleotide sequence ID" value="NZ_PPCN01000004.1"/>
</dbReference>
<evidence type="ECO:0000313" key="3">
    <source>
        <dbReference type="Proteomes" id="UP000236959"/>
    </source>
</evidence>
<evidence type="ECO:0000313" key="2">
    <source>
        <dbReference type="EMBL" id="POF31791.1"/>
    </source>
</evidence>
<organism evidence="2 3">
    <name type="scientific">Roseibium marinum</name>
    <dbReference type="NCBI Taxonomy" id="281252"/>
    <lineage>
        <taxon>Bacteria</taxon>
        <taxon>Pseudomonadati</taxon>
        <taxon>Pseudomonadota</taxon>
        <taxon>Alphaproteobacteria</taxon>
        <taxon>Hyphomicrobiales</taxon>
        <taxon>Stappiaceae</taxon>
        <taxon>Roseibium</taxon>
    </lineage>
</organism>
<dbReference type="PANTHER" id="PTHR42815">
    <property type="entry name" value="FAD-BINDING, PUTATIVE (AFU_ORTHOLOGUE AFUA_6G07600)-RELATED"/>
    <property type="match status" value="1"/>
</dbReference>
<dbReference type="InterPro" id="IPR008333">
    <property type="entry name" value="Cbr1-like_FAD-bd_dom"/>
</dbReference>
<dbReference type="InterPro" id="IPR011576">
    <property type="entry name" value="Pyridox_Oxase_N"/>
</dbReference>
<protein>
    <recommendedName>
        <fullName evidence="1">FAD-binding FR-type domain-containing protein</fullName>
    </recommendedName>
</protein>
<dbReference type="Pfam" id="PF01243">
    <property type="entry name" value="PNPOx_N"/>
    <property type="match status" value="1"/>
</dbReference>
<feature type="domain" description="FAD-binding FR-type" evidence="1">
    <location>
        <begin position="311"/>
        <end position="416"/>
    </location>
</feature>
<proteinExistence type="predicted"/>
<dbReference type="InterPro" id="IPR017927">
    <property type="entry name" value="FAD-bd_FR_type"/>
</dbReference>
<dbReference type="InterPro" id="IPR012349">
    <property type="entry name" value="Split_barrel_FMN-bd"/>
</dbReference>
<dbReference type="GO" id="GO:0016491">
    <property type="term" value="F:oxidoreductase activity"/>
    <property type="evidence" value="ECO:0007669"/>
    <property type="project" value="InterPro"/>
</dbReference>
<dbReference type="PRINTS" id="PR00410">
    <property type="entry name" value="PHEHYDRXLASE"/>
</dbReference>
<dbReference type="SUPFAM" id="SSF63380">
    <property type="entry name" value="Riboflavin synthase domain-like"/>
    <property type="match status" value="1"/>
</dbReference>
<dbReference type="SUPFAM" id="SSF50475">
    <property type="entry name" value="FMN-binding split barrel"/>
    <property type="match status" value="1"/>
</dbReference>
<dbReference type="PANTHER" id="PTHR42815:SF2">
    <property type="entry name" value="FAD-BINDING, PUTATIVE (AFU_ORTHOLOGUE AFUA_6G07600)-RELATED"/>
    <property type="match status" value="1"/>
</dbReference>
<reference evidence="2 3" key="1">
    <citation type="submission" date="2018-01" db="EMBL/GenBank/DDBJ databases">
        <title>Genomic Encyclopedia of Archaeal and Bacterial Type Strains, Phase II (KMG-II): from individual species to whole genera.</title>
        <authorList>
            <person name="Goeker M."/>
        </authorList>
    </citation>
    <scope>NUCLEOTIDE SEQUENCE [LARGE SCALE GENOMIC DNA]</scope>
    <source>
        <strain evidence="2 3">DSM 17023</strain>
    </source>
</reference>
<dbReference type="Pfam" id="PF00175">
    <property type="entry name" value="NAD_binding_1"/>
    <property type="match status" value="1"/>
</dbReference>
<dbReference type="Gene3D" id="3.40.50.80">
    <property type="entry name" value="Nucleotide-binding domain of ferredoxin-NADP reductase (FNR) module"/>
    <property type="match status" value="1"/>
</dbReference>
<dbReference type="InterPro" id="IPR039261">
    <property type="entry name" value="FNR_nucleotide-bd"/>
</dbReference>
<comment type="caution">
    <text evidence="2">The sequence shown here is derived from an EMBL/GenBank/DDBJ whole genome shotgun (WGS) entry which is preliminary data.</text>
</comment>
<sequence length="550" mass="60311">MTVTIFEDTGNLPASPFHEGEQVLQEQMGAHGVAIWAREAIRGFMPDQHREFFAGLPFLIVSARDAMGRPWATLLEGEEEFVSSPEDTLLHIGGGPVRGDALDTALVEGADIGILGIELATRRRNRANGRIRSAGEGAIAVAIDQSFGNCPQYIRERNWWRVPEEPDATAVRRKRLTASQMSWIGCADTFFIASGYRGEDDNPAYGMDVSHRGGESGFVELLDGRTIRFPDYAGNRYYNTLGNIALDPRAGLLFVDFSTGSLLQLTGRARIGRDPGELRKFPGAQQLVTFEIEEIVELGSALQLRWQEDAASARSLRLVEKKRESADVTSFIFEARDRGALPAFKAGQHLPVELKIPGLSGTVQRTYSLSGSPFDQRYRISVKRETGGLVSTFLHDVLEVGAVLESGNPAGDFVLPDDADPLVLVSAGIGLTPMLSMLHSVTLDGGRRLVWFVHGARNGEHHPLRNEVTSLVEGRSDIRTHTFYSRPLASDVPGRDFDTQGHITGAFLAALTQRPETRYYLCGPAAFLAKVKSELEAAGVPESRIRHEAF</sequence>
<dbReference type="CDD" id="cd06184">
    <property type="entry name" value="flavohem_like_fad_nad_binding"/>
    <property type="match status" value="1"/>
</dbReference>
<dbReference type="InterPro" id="IPR001433">
    <property type="entry name" value="OxRdtase_FAD/NAD-bd"/>
</dbReference>
<dbReference type="InterPro" id="IPR017938">
    <property type="entry name" value="Riboflavin_synthase-like_b-brl"/>
</dbReference>
<evidence type="ECO:0000259" key="1">
    <source>
        <dbReference type="PROSITE" id="PS51384"/>
    </source>
</evidence>
<gene>
    <name evidence="2" type="ORF">CLV41_104362</name>
</gene>
<keyword evidence="3" id="KW-1185">Reference proteome</keyword>
<dbReference type="EMBL" id="PPCN01000004">
    <property type="protein sequence ID" value="POF31791.1"/>
    <property type="molecule type" value="Genomic_DNA"/>
</dbReference>